<dbReference type="SUPFAM" id="SSF52096">
    <property type="entry name" value="ClpP/crotonase"/>
    <property type="match status" value="1"/>
</dbReference>
<dbReference type="Proteomes" id="UP001375743">
    <property type="component" value="Unassembled WGS sequence"/>
</dbReference>
<evidence type="ECO:0008006" key="3">
    <source>
        <dbReference type="Google" id="ProtNLM"/>
    </source>
</evidence>
<comment type="caution">
    <text evidence="1">The sequence shown here is derived from an EMBL/GenBank/DDBJ whole genome shotgun (WGS) entry which is preliminary data.</text>
</comment>
<accession>A0ABU8XX06</accession>
<protein>
    <recommendedName>
        <fullName evidence="3">ATP-dependent Clp protease proteolytic subunit</fullName>
    </recommendedName>
</protein>
<organism evidence="1 2">
    <name type="scientific">Benzoatithermus flavus</name>
    <dbReference type="NCBI Taxonomy" id="3108223"/>
    <lineage>
        <taxon>Bacteria</taxon>
        <taxon>Pseudomonadati</taxon>
        <taxon>Pseudomonadota</taxon>
        <taxon>Alphaproteobacteria</taxon>
        <taxon>Geminicoccales</taxon>
        <taxon>Geminicoccaceae</taxon>
        <taxon>Benzoatithermus</taxon>
    </lineage>
</organism>
<sequence length="237" mass="24399">MTASPHERPSAVLPLVARAWRLLGCLALAAVPVLAAGLVATLDSGATAPGEELPARVALTRNGLVLEGRITPATLPRFAAVLAAAVLLDPDGRTVLELDSHGGNLDAALLMRRLVLLAGRLTGIETRVGAGRSCQSACVVLFAAAPERAAAASALFMFHAPTFAGEADPGFASRIAVTAEGSYLRALAAADPHLVRALEAGGVFDSAEPRFATARELVAGGWRLVTRLEGESRREGG</sequence>
<reference evidence="1 2" key="1">
    <citation type="submission" date="2024-01" db="EMBL/GenBank/DDBJ databases">
        <title>Multi-omics insights into the function and evolution of sodium benzoate biodegradation pathways in Benzoatithermus flavus gen. nov., sp. nov. from hot spring.</title>
        <authorList>
            <person name="Hu C.-J."/>
            <person name="Li W.-J."/>
        </authorList>
    </citation>
    <scope>NUCLEOTIDE SEQUENCE [LARGE SCALE GENOMIC DNA]</scope>
    <source>
        <strain evidence="1 2">SYSU G07066</strain>
    </source>
</reference>
<dbReference type="RefSeq" id="WP_418160811.1">
    <property type="nucleotide sequence ID" value="NZ_JBBLZC010000020.1"/>
</dbReference>
<name>A0ABU8XX06_9PROT</name>
<dbReference type="Gene3D" id="3.90.226.10">
    <property type="entry name" value="2-enoyl-CoA Hydratase, Chain A, domain 1"/>
    <property type="match status" value="1"/>
</dbReference>
<proteinExistence type="predicted"/>
<keyword evidence="2" id="KW-1185">Reference proteome</keyword>
<gene>
    <name evidence="1" type="ORF">U1T56_17555</name>
</gene>
<evidence type="ECO:0000313" key="1">
    <source>
        <dbReference type="EMBL" id="MEK0084963.1"/>
    </source>
</evidence>
<dbReference type="InterPro" id="IPR029045">
    <property type="entry name" value="ClpP/crotonase-like_dom_sf"/>
</dbReference>
<evidence type="ECO:0000313" key="2">
    <source>
        <dbReference type="Proteomes" id="UP001375743"/>
    </source>
</evidence>
<dbReference type="EMBL" id="JBBLZC010000020">
    <property type="protein sequence ID" value="MEK0084963.1"/>
    <property type="molecule type" value="Genomic_DNA"/>
</dbReference>